<evidence type="ECO:0000259" key="9">
    <source>
        <dbReference type="PROSITE" id="PS50109"/>
    </source>
</evidence>
<dbReference type="Proteomes" id="UP001579974">
    <property type="component" value="Unassembled WGS sequence"/>
</dbReference>
<evidence type="ECO:0000256" key="5">
    <source>
        <dbReference type="ARBA" id="ARBA00022741"/>
    </source>
</evidence>
<evidence type="ECO:0000256" key="7">
    <source>
        <dbReference type="ARBA" id="ARBA00022840"/>
    </source>
</evidence>
<dbReference type="Gene3D" id="1.10.287.130">
    <property type="match status" value="1"/>
</dbReference>
<dbReference type="InterPro" id="IPR035965">
    <property type="entry name" value="PAS-like_dom_sf"/>
</dbReference>
<dbReference type="EC" id="2.7.13.3" evidence="2"/>
<dbReference type="Gene3D" id="3.30.450.20">
    <property type="entry name" value="PAS domain"/>
    <property type="match status" value="3"/>
</dbReference>
<dbReference type="PANTHER" id="PTHR43065:SF34">
    <property type="entry name" value="SPORULATION KINASE A"/>
    <property type="match status" value="1"/>
</dbReference>
<dbReference type="CDD" id="cd00075">
    <property type="entry name" value="HATPase"/>
    <property type="match status" value="1"/>
</dbReference>
<dbReference type="Pfam" id="PF00512">
    <property type="entry name" value="HisKA"/>
    <property type="match status" value="1"/>
</dbReference>
<comment type="catalytic activity">
    <reaction evidence="1">
        <text>ATP + protein L-histidine = ADP + protein N-phospho-L-histidine.</text>
        <dbReference type="EC" id="2.7.13.3"/>
    </reaction>
</comment>
<feature type="domain" description="PAS" evidence="10">
    <location>
        <begin position="172"/>
        <end position="214"/>
    </location>
</feature>
<dbReference type="PANTHER" id="PTHR43065">
    <property type="entry name" value="SENSOR HISTIDINE KINASE"/>
    <property type="match status" value="1"/>
</dbReference>
<dbReference type="InterPro" id="IPR000014">
    <property type="entry name" value="PAS"/>
</dbReference>
<feature type="domain" description="PAC" evidence="11">
    <location>
        <begin position="366"/>
        <end position="418"/>
    </location>
</feature>
<keyword evidence="13" id="KW-1185">Reference proteome</keyword>
<dbReference type="RefSeq" id="WP_275473005.1">
    <property type="nucleotide sequence ID" value="NZ_CP162940.1"/>
</dbReference>
<dbReference type="NCBIfam" id="TIGR00229">
    <property type="entry name" value="sensory_box"/>
    <property type="match status" value="3"/>
</dbReference>
<protein>
    <recommendedName>
        <fullName evidence="2">histidine kinase</fullName>
        <ecNumber evidence="2">2.7.13.3</ecNumber>
    </recommendedName>
</protein>
<evidence type="ECO:0000259" key="11">
    <source>
        <dbReference type="PROSITE" id="PS50113"/>
    </source>
</evidence>
<keyword evidence="6" id="KW-0418">Kinase</keyword>
<accession>A0ABV5AJP9</accession>
<organism evidence="12 13">
    <name type="scientific">Alicyclobacillus fastidiosus</name>
    <dbReference type="NCBI Taxonomy" id="392011"/>
    <lineage>
        <taxon>Bacteria</taxon>
        <taxon>Bacillati</taxon>
        <taxon>Bacillota</taxon>
        <taxon>Bacilli</taxon>
        <taxon>Bacillales</taxon>
        <taxon>Alicyclobacillaceae</taxon>
        <taxon>Alicyclobacillus</taxon>
    </lineage>
</organism>
<evidence type="ECO:0000259" key="10">
    <source>
        <dbReference type="PROSITE" id="PS50112"/>
    </source>
</evidence>
<sequence>MDNRYFTFVSRSRHWTRLVRGSHLFQQATGALADIVGVDTGFILYQKQLFLNEPEPLRVYGAWGALETFLGELRNHHAEEVESRIQDLCEFIPPGWSQVEHLRSPIQAVCRAYGMYHIGVWPLHIEQKQVGVVVLGSLQPVLPPHWNDMYICIQQIELVLEVLYARRLSEMNRQQFQSLVENNPDIIYQTDVAGNLVYANASFQEITGYRLEDLQTRRSRRALIVSEHMEKAASHRAKVLSGLSQSLEIAIHNQQGRRVHLSINSVPVMAEGVVTGIFAIAKDLTGHIEAQRELSAAKGLYESFISSSADGIAVIDRDGRYLRVNAAFEQMYGCTKAELVGQYRPFYPDAPESEMWVRLALQGETVHAETGRFGKDGQWMDISVAVSPVIDNQGDVIAISSISRDITERKRAEMALIEAETKYRTIVEESLVGVYIIEDNIYRFVNPKMAEIFGYGEHEMIGLHAWDLVTPEDLELCKENVRKRIDGEVESIRYQMKGRRKDGTVIDIEVHGTRTSFHGKPVIIGTLLDVTERTETEELIRKADKLAVVGQLAAGVAHEIRNPLTALKGFVQLLAEDRQNGRYCDIMLSELNRINRIIDELLLAAKPSLPTFERKNVSDILSDVLSLMSTQCVIKNINVSPLIHQQVPAIHCDANQMKQVFLNVLKNAVEAVPVGGEIQVSVLLQDVDHVMIRIADNGPGIPEDRLPKLGEPFYTNKDTGTGLGLMVSYRIVETHRGSMKIQSHEGTGTTVDIVLPIEQERSQMAVSLFS</sequence>
<dbReference type="InterPro" id="IPR005467">
    <property type="entry name" value="His_kinase_dom"/>
</dbReference>
<dbReference type="Pfam" id="PF08448">
    <property type="entry name" value="PAS_4"/>
    <property type="match status" value="1"/>
</dbReference>
<dbReference type="PROSITE" id="PS50109">
    <property type="entry name" value="HIS_KIN"/>
    <property type="match status" value="1"/>
</dbReference>
<feature type="domain" description="PAS" evidence="10">
    <location>
        <begin position="444"/>
        <end position="488"/>
    </location>
</feature>
<evidence type="ECO:0000256" key="1">
    <source>
        <dbReference type="ARBA" id="ARBA00000085"/>
    </source>
</evidence>
<dbReference type="PROSITE" id="PS50113">
    <property type="entry name" value="PAC"/>
    <property type="match status" value="2"/>
</dbReference>
<feature type="domain" description="PAC" evidence="11">
    <location>
        <begin position="245"/>
        <end position="296"/>
    </location>
</feature>
<dbReference type="SUPFAM" id="SSF55785">
    <property type="entry name" value="PYP-like sensor domain (PAS domain)"/>
    <property type="match status" value="3"/>
</dbReference>
<dbReference type="SUPFAM" id="SSF47384">
    <property type="entry name" value="Homodimeric domain of signal transducing histidine kinase"/>
    <property type="match status" value="1"/>
</dbReference>
<keyword evidence="4" id="KW-0808">Transferase</keyword>
<evidence type="ECO:0000256" key="6">
    <source>
        <dbReference type="ARBA" id="ARBA00022777"/>
    </source>
</evidence>
<dbReference type="InterPro" id="IPR001610">
    <property type="entry name" value="PAC"/>
</dbReference>
<feature type="domain" description="Histidine kinase" evidence="9">
    <location>
        <begin position="555"/>
        <end position="759"/>
    </location>
</feature>
<dbReference type="InterPro" id="IPR013656">
    <property type="entry name" value="PAS_4"/>
</dbReference>
<dbReference type="InterPro" id="IPR003594">
    <property type="entry name" value="HATPase_dom"/>
</dbReference>
<dbReference type="EMBL" id="JBDXSU010000023">
    <property type="protein sequence ID" value="MFB5192508.1"/>
    <property type="molecule type" value="Genomic_DNA"/>
</dbReference>
<dbReference type="SMART" id="SM00388">
    <property type="entry name" value="HisKA"/>
    <property type="match status" value="1"/>
</dbReference>
<dbReference type="CDD" id="cd00130">
    <property type="entry name" value="PAS"/>
    <property type="match status" value="3"/>
</dbReference>
<dbReference type="SMART" id="SM00091">
    <property type="entry name" value="PAS"/>
    <property type="match status" value="3"/>
</dbReference>
<name>A0ABV5AJP9_9BACL</name>
<dbReference type="InterPro" id="IPR003661">
    <property type="entry name" value="HisK_dim/P_dom"/>
</dbReference>
<keyword evidence="5" id="KW-0547">Nucleotide-binding</keyword>
<proteinExistence type="predicted"/>
<dbReference type="InterPro" id="IPR036097">
    <property type="entry name" value="HisK_dim/P_sf"/>
</dbReference>
<dbReference type="InterPro" id="IPR004358">
    <property type="entry name" value="Sig_transdc_His_kin-like_C"/>
</dbReference>
<keyword evidence="3" id="KW-0597">Phosphoprotein</keyword>
<dbReference type="Pfam" id="PF00989">
    <property type="entry name" value="PAS"/>
    <property type="match status" value="1"/>
</dbReference>
<evidence type="ECO:0000313" key="13">
    <source>
        <dbReference type="Proteomes" id="UP001579974"/>
    </source>
</evidence>
<feature type="domain" description="PAS" evidence="10">
    <location>
        <begin position="297"/>
        <end position="342"/>
    </location>
</feature>
<dbReference type="CDD" id="cd00082">
    <property type="entry name" value="HisKA"/>
    <property type="match status" value="1"/>
</dbReference>
<evidence type="ECO:0000256" key="2">
    <source>
        <dbReference type="ARBA" id="ARBA00012438"/>
    </source>
</evidence>
<evidence type="ECO:0000256" key="3">
    <source>
        <dbReference type="ARBA" id="ARBA00022553"/>
    </source>
</evidence>
<dbReference type="InterPro" id="IPR000700">
    <property type="entry name" value="PAS-assoc_C"/>
</dbReference>
<reference evidence="12 13" key="1">
    <citation type="journal article" date="2024" name="Int. J. Mol. Sci.">
        <title>Exploration of Alicyclobacillus spp. Genome in Search of Antibiotic Resistance.</title>
        <authorList>
            <person name="Bucka-Kolendo J."/>
            <person name="Kiousi D.E."/>
            <person name="Dekowska A."/>
            <person name="Mikolajczuk-Szczyrba A."/>
            <person name="Karadedos D.M."/>
            <person name="Michael P."/>
            <person name="Galanis A."/>
            <person name="Sokolowska B."/>
        </authorList>
    </citation>
    <scope>NUCLEOTIDE SEQUENCE [LARGE SCALE GENOMIC DNA]</scope>
    <source>
        <strain evidence="12 13">KKP 3000</strain>
    </source>
</reference>
<dbReference type="SMART" id="SM00086">
    <property type="entry name" value="PAC"/>
    <property type="match status" value="3"/>
</dbReference>
<keyword evidence="7" id="KW-0067">ATP-binding</keyword>
<comment type="caution">
    <text evidence="12">The sequence shown here is derived from an EMBL/GenBank/DDBJ whole genome shotgun (WGS) entry which is preliminary data.</text>
</comment>
<dbReference type="PRINTS" id="PR00344">
    <property type="entry name" value="BCTRLSENSOR"/>
</dbReference>
<dbReference type="PROSITE" id="PS50112">
    <property type="entry name" value="PAS"/>
    <property type="match status" value="3"/>
</dbReference>
<dbReference type="SUPFAM" id="SSF55874">
    <property type="entry name" value="ATPase domain of HSP90 chaperone/DNA topoisomerase II/histidine kinase"/>
    <property type="match status" value="1"/>
</dbReference>
<dbReference type="InterPro" id="IPR013767">
    <property type="entry name" value="PAS_fold"/>
</dbReference>
<evidence type="ECO:0000313" key="12">
    <source>
        <dbReference type="EMBL" id="MFB5192508.1"/>
    </source>
</evidence>
<dbReference type="Pfam" id="PF13426">
    <property type="entry name" value="PAS_9"/>
    <property type="match status" value="1"/>
</dbReference>
<gene>
    <name evidence="12" type="ORF">KKP3000_001712</name>
</gene>
<dbReference type="InterPro" id="IPR036890">
    <property type="entry name" value="HATPase_C_sf"/>
</dbReference>
<dbReference type="Gene3D" id="3.30.565.10">
    <property type="entry name" value="Histidine kinase-like ATPase, C-terminal domain"/>
    <property type="match status" value="1"/>
</dbReference>
<evidence type="ECO:0000256" key="4">
    <source>
        <dbReference type="ARBA" id="ARBA00022679"/>
    </source>
</evidence>
<dbReference type="SMART" id="SM00387">
    <property type="entry name" value="HATPase_c"/>
    <property type="match status" value="1"/>
</dbReference>
<keyword evidence="8" id="KW-0902">Two-component regulatory system</keyword>
<evidence type="ECO:0000256" key="8">
    <source>
        <dbReference type="ARBA" id="ARBA00023012"/>
    </source>
</evidence>
<dbReference type="Pfam" id="PF02518">
    <property type="entry name" value="HATPase_c"/>
    <property type="match status" value="1"/>
</dbReference>